<feature type="transmembrane region" description="Helical" evidence="2">
    <location>
        <begin position="316"/>
        <end position="340"/>
    </location>
</feature>
<evidence type="ECO:0000259" key="3">
    <source>
        <dbReference type="Pfam" id="PF06808"/>
    </source>
</evidence>
<dbReference type="PRINTS" id="PR00173">
    <property type="entry name" value="EDTRNSPORT"/>
</dbReference>
<keyword evidence="2" id="KW-1133">Transmembrane helix</keyword>
<dbReference type="PANTHER" id="PTHR43849">
    <property type="entry name" value="BLL3936 PROTEIN"/>
    <property type="match status" value="1"/>
</dbReference>
<evidence type="ECO:0000256" key="2">
    <source>
        <dbReference type="SAM" id="Phobius"/>
    </source>
</evidence>
<feature type="transmembrane region" description="Helical" evidence="2">
    <location>
        <begin position="542"/>
        <end position="562"/>
    </location>
</feature>
<dbReference type="GO" id="GO:0005886">
    <property type="term" value="C:plasma membrane"/>
    <property type="evidence" value="ECO:0007669"/>
    <property type="project" value="UniProtKB-SubCell"/>
</dbReference>
<feature type="transmembrane region" description="Helical" evidence="2">
    <location>
        <begin position="144"/>
        <end position="162"/>
    </location>
</feature>
<evidence type="ECO:0000313" key="4">
    <source>
        <dbReference type="EMBL" id="SFD01704.1"/>
    </source>
</evidence>
<feature type="transmembrane region" description="Helical" evidence="2">
    <location>
        <begin position="290"/>
        <end position="310"/>
    </location>
</feature>
<organism evidence="4 5">
    <name type="scientific">Pseudooceanicola nitratireducens</name>
    <dbReference type="NCBI Taxonomy" id="517719"/>
    <lineage>
        <taxon>Bacteria</taxon>
        <taxon>Pseudomonadati</taxon>
        <taxon>Pseudomonadota</taxon>
        <taxon>Alphaproteobacteria</taxon>
        <taxon>Rhodobacterales</taxon>
        <taxon>Paracoccaceae</taxon>
        <taxon>Pseudooceanicola</taxon>
    </lineage>
</organism>
<feature type="transmembrane region" description="Helical" evidence="2">
    <location>
        <begin position="119"/>
        <end position="137"/>
    </location>
</feature>
<feature type="transmembrane region" description="Helical" evidence="2">
    <location>
        <begin position="86"/>
        <end position="107"/>
    </location>
</feature>
<evidence type="ECO:0000313" key="5">
    <source>
        <dbReference type="Proteomes" id="UP000231644"/>
    </source>
</evidence>
<feature type="transmembrane region" description="Helical" evidence="2">
    <location>
        <begin position="361"/>
        <end position="378"/>
    </location>
</feature>
<comment type="subcellular location">
    <subcellularLocation>
        <location evidence="1">Cell inner membrane</location>
        <topology evidence="1">Multi-pass membrane protein</topology>
    </subcellularLocation>
</comment>
<feature type="transmembrane region" description="Helical" evidence="2">
    <location>
        <begin position="56"/>
        <end position="74"/>
    </location>
</feature>
<name>A0A1I1NVJ3_9RHOB</name>
<dbReference type="AlphaFoldDB" id="A0A1I1NVJ3"/>
<dbReference type="InterPro" id="IPR011853">
    <property type="entry name" value="TRAP_DctM-Dct_fused"/>
</dbReference>
<keyword evidence="1" id="KW-0997">Cell inner membrane</keyword>
<feature type="transmembrane region" description="Helical" evidence="2">
    <location>
        <begin position="28"/>
        <end position="50"/>
    </location>
</feature>
<keyword evidence="1" id="KW-1003">Cell membrane</keyword>
<proteinExistence type="predicted"/>
<dbReference type="GO" id="GO:0022857">
    <property type="term" value="F:transmembrane transporter activity"/>
    <property type="evidence" value="ECO:0007669"/>
    <property type="project" value="UniProtKB-UniRule"/>
</dbReference>
<protein>
    <submittedName>
        <fullName evidence="4">TRAP transporter, 4TM/12TM fusion protein</fullName>
    </submittedName>
</protein>
<reference evidence="4 5" key="1">
    <citation type="submission" date="2016-10" db="EMBL/GenBank/DDBJ databases">
        <authorList>
            <person name="de Groot N.N."/>
        </authorList>
    </citation>
    <scope>NUCLEOTIDE SEQUENCE [LARGE SCALE GENOMIC DNA]</scope>
    <source>
        <strain evidence="4 5">DSM 29619</strain>
    </source>
</reference>
<dbReference type="PANTHER" id="PTHR43849:SF2">
    <property type="entry name" value="BLL3936 PROTEIN"/>
    <property type="match status" value="1"/>
</dbReference>
<keyword evidence="5" id="KW-1185">Reference proteome</keyword>
<dbReference type="Proteomes" id="UP000231644">
    <property type="component" value="Unassembled WGS sequence"/>
</dbReference>
<feature type="transmembrane region" description="Helical" evidence="2">
    <location>
        <begin position="506"/>
        <end position="530"/>
    </location>
</feature>
<feature type="transmembrane region" description="Helical" evidence="2">
    <location>
        <begin position="202"/>
        <end position="226"/>
    </location>
</feature>
<accession>A0A1I1NVJ3</accession>
<feature type="transmembrane region" description="Helical" evidence="2">
    <location>
        <begin position="423"/>
        <end position="447"/>
    </location>
</feature>
<feature type="transmembrane region" description="Helical" evidence="2">
    <location>
        <begin position="384"/>
        <end position="402"/>
    </location>
</feature>
<dbReference type="RefSeq" id="WP_212632883.1">
    <property type="nucleotide sequence ID" value="NZ_FNZG01000001.1"/>
</dbReference>
<dbReference type="Pfam" id="PF06808">
    <property type="entry name" value="DctM"/>
    <property type="match status" value="1"/>
</dbReference>
<feature type="domain" description="TRAP C4-dicarboxylate transport system permease DctM subunit" evidence="3">
    <location>
        <begin position="136"/>
        <end position="562"/>
    </location>
</feature>
<feature type="transmembrane region" description="Helical" evidence="2">
    <location>
        <begin position="467"/>
        <end position="494"/>
    </location>
</feature>
<keyword evidence="2" id="KW-0472">Membrane</keyword>
<dbReference type="STRING" id="517719.SAMN05421762_3180"/>
<keyword evidence="2" id="KW-0812">Transmembrane</keyword>
<sequence>MSLSEQIPETAPQAPAPADTAMMRLSRVVVIALSVVGIAMTMVQTLPIIAPGMRPITSAFYYALLGVFLAVVFLRFPADRRDRPMWLWLMDWAMAVAALVICTYLAFQARRIMTAGWSFAAPFWPTVGASILFVLSIEGVRRCAGLLLAVVCAVFGLYPMIADSMPGVLWGNQFSWSGLVAAHALGTESIIGIPFRVVADLLIGYIIFGVVLALLGGGEFFMALALKLLGRTRGGPAKVAIVASSLFGSLSGSVVSNIITTGTFTIPSMKKAGYSPHYSSAVEACASTGGTLMPPIMGAAAFLMATFLAVPYGEVIAAAVIPSLLFYAALLLQADCYAASKDLQGADEADIPSGRSVLRQSWIFVLSLAVLIYVLLVLRLESYAPWYATGVMIVGALLDPYFRPRVLAVTKIIEESGVALAQLIGILAGVGLVVGALSITGVGSAFARELVQYANGNVYLLLLYGAMTSFVLGMGMTVSACYVFLAIILAPALVQAGLNPMASHLYILYWGMLSYITPPVALAAITAASVGKADAMKTGFTAMRLGLILFILPVFFVLEPALIGQGDPMHVLQAVATAGFSVVLLSAGLSGWLYFSGRINAAERVVVILAALLSLYPEPVTDLIGVAVALALFALHRMRRTATA</sequence>
<feature type="transmembrane region" description="Helical" evidence="2">
    <location>
        <begin position="246"/>
        <end position="269"/>
    </location>
</feature>
<comment type="function">
    <text evidence="1">Part of the tripartite ATP-independent periplasmic (TRAP) transport system.</text>
</comment>
<keyword evidence="1" id="KW-0813">Transport</keyword>
<feature type="transmembrane region" description="Helical" evidence="2">
    <location>
        <begin position="574"/>
        <end position="595"/>
    </location>
</feature>
<evidence type="ECO:0000256" key="1">
    <source>
        <dbReference type="RuleBase" id="RU369079"/>
    </source>
</evidence>
<dbReference type="InterPro" id="IPR010656">
    <property type="entry name" value="DctM"/>
</dbReference>
<gene>
    <name evidence="4" type="ORF">SAMN05421762_3180</name>
</gene>
<dbReference type="EMBL" id="FOLX01000001">
    <property type="protein sequence ID" value="SFD01704.1"/>
    <property type="molecule type" value="Genomic_DNA"/>
</dbReference>
<dbReference type="NCBIfam" id="TIGR02123">
    <property type="entry name" value="TRAP_fused"/>
    <property type="match status" value="1"/>
</dbReference>